<comment type="caution">
    <text evidence="8">The sequence shown here is derived from an EMBL/GenBank/DDBJ whole genome shotgun (WGS) entry which is preliminary data.</text>
</comment>
<comment type="similarity">
    <text evidence="2">Belongs to the peptidase M24B family.</text>
</comment>
<evidence type="ECO:0000259" key="7">
    <source>
        <dbReference type="SMART" id="SM01011"/>
    </source>
</evidence>
<name>A0ABS6BG80_9SPHN</name>
<proteinExistence type="inferred from homology"/>
<comment type="catalytic activity">
    <reaction evidence="1">
        <text>Release of any N-terminal amino acid, including proline, that is linked to proline, even from a dipeptide or tripeptide.</text>
        <dbReference type="EC" id="3.4.11.9"/>
    </reaction>
</comment>
<feature type="signal peptide" evidence="6">
    <location>
        <begin position="1"/>
        <end position="33"/>
    </location>
</feature>
<feature type="chain" id="PRO_5045407616" description="Xaa-Pro aminopeptidase" evidence="6">
    <location>
        <begin position="34"/>
        <end position="483"/>
    </location>
</feature>
<dbReference type="InterPro" id="IPR052433">
    <property type="entry name" value="X-Pro_dipept-like"/>
</dbReference>
<keyword evidence="6" id="KW-0732">Signal</keyword>
<keyword evidence="9" id="KW-1185">Reference proteome</keyword>
<reference evidence="8 9" key="1">
    <citation type="submission" date="2021-06" db="EMBL/GenBank/DDBJ databases">
        <title>Sphingomonas sp. XMGL2, whole genome shotgun sequencing project.</title>
        <authorList>
            <person name="Zhao G."/>
            <person name="Shen L."/>
        </authorList>
    </citation>
    <scope>NUCLEOTIDE SEQUENCE [LARGE SCALE GENOMIC DNA]</scope>
    <source>
        <strain evidence="8 9">XMGL2</strain>
    </source>
</reference>
<dbReference type="EMBL" id="JAHKRT010000001">
    <property type="protein sequence ID" value="MBU3076841.1"/>
    <property type="molecule type" value="Genomic_DNA"/>
</dbReference>
<protein>
    <recommendedName>
        <fullName evidence="3">Xaa-Pro aminopeptidase</fullName>
        <ecNumber evidence="3">3.4.11.9</ecNumber>
    </recommendedName>
</protein>
<dbReference type="Proteomes" id="UP000776276">
    <property type="component" value="Unassembled WGS sequence"/>
</dbReference>
<dbReference type="InterPro" id="IPR007865">
    <property type="entry name" value="Aminopep_P_N"/>
</dbReference>
<organism evidence="8 9">
    <name type="scientific">Sphingomonas quercus</name>
    <dbReference type="NCBI Taxonomy" id="2842451"/>
    <lineage>
        <taxon>Bacteria</taxon>
        <taxon>Pseudomonadati</taxon>
        <taxon>Pseudomonadota</taxon>
        <taxon>Alphaproteobacteria</taxon>
        <taxon>Sphingomonadales</taxon>
        <taxon>Sphingomonadaceae</taxon>
        <taxon>Sphingomonas</taxon>
    </lineage>
</organism>
<gene>
    <name evidence="8" type="ORF">KOF26_03095</name>
</gene>
<evidence type="ECO:0000256" key="6">
    <source>
        <dbReference type="SAM" id="SignalP"/>
    </source>
</evidence>
<dbReference type="EC" id="3.4.11.9" evidence="3"/>
<accession>A0ABS6BG80</accession>
<evidence type="ECO:0000313" key="8">
    <source>
        <dbReference type="EMBL" id="MBU3076841.1"/>
    </source>
</evidence>
<dbReference type="RefSeq" id="WP_216319775.1">
    <property type="nucleotide sequence ID" value="NZ_JAHKRT010000001.1"/>
</dbReference>
<dbReference type="SMART" id="SM01011">
    <property type="entry name" value="AMP_N"/>
    <property type="match status" value="1"/>
</dbReference>
<keyword evidence="8" id="KW-0031">Aminopeptidase</keyword>
<evidence type="ECO:0000313" key="9">
    <source>
        <dbReference type="Proteomes" id="UP000776276"/>
    </source>
</evidence>
<keyword evidence="8" id="KW-0645">Protease</keyword>
<sequence length="483" mass="53512">MFASPTAKTGRALAVAVALALAPPIGMSTAVQAQPVFRDVFPPEEYAGRREQLFKAIGDGVAIIEGTTERPGEQPFRQANQFFYLTGVAEPRAIAVFDGRSRETSFFLLERKDSDVLSKYGPGALYPEPGAAEKLGVTRVLPRPEFAKLLATFARDGRTIYTPFRPEVLGSASSADPRTLARLNHDDPWDGRPSREEAFRLHIMAAAPRSEIRDLDPAIDRMRAIKSAREIALLREATRLTDRGILRAMHAARPGLTEYQLQAESEYEFKRGGAYGAAYFALVATGQNSWYTHYHYNTATLKAGDLVQYDYAPDYKGYTSDVTRIFPANGKFTAHQREYYTIYLRLYQALMTSIRVHETPAAITERAVAKMDAIVAGYAFTDPAIKTAVLAFVDSFRGKKGGWLGHAVGVEVHDVYGDYTTLEPGMVFTIEPMLRLPGEHVAVRLEDMLLITATGYENLSASVPVEIDEVERFMARPLPAALR</sequence>
<keyword evidence="4" id="KW-0479">Metal-binding</keyword>
<dbReference type="Pfam" id="PF00557">
    <property type="entry name" value="Peptidase_M24"/>
    <property type="match status" value="1"/>
</dbReference>
<evidence type="ECO:0000256" key="1">
    <source>
        <dbReference type="ARBA" id="ARBA00001424"/>
    </source>
</evidence>
<dbReference type="PANTHER" id="PTHR43226">
    <property type="entry name" value="XAA-PRO AMINOPEPTIDASE 3"/>
    <property type="match status" value="1"/>
</dbReference>
<dbReference type="Pfam" id="PF05195">
    <property type="entry name" value="AMP_N"/>
    <property type="match status" value="1"/>
</dbReference>
<dbReference type="GO" id="GO:0004177">
    <property type="term" value="F:aminopeptidase activity"/>
    <property type="evidence" value="ECO:0007669"/>
    <property type="project" value="UniProtKB-KW"/>
</dbReference>
<dbReference type="InterPro" id="IPR000994">
    <property type="entry name" value="Pept_M24"/>
</dbReference>
<dbReference type="PANTHER" id="PTHR43226:SF4">
    <property type="entry name" value="XAA-PRO AMINOPEPTIDASE 3"/>
    <property type="match status" value="1"/>
</dbReference>
<evidence type="ECO:0000256" key="2">
    <source>
        <dbReference type="ARBA" id="ARBA00008766"/>
    </source>
</evidence>
<evidence type="ECO:0000256" key="5">
    <source>
        <dbReference type="ARBA" id="ARBA00022801"/>
    </source>
</evidence>
<feature type="domain" description="Aminopeptidase P N-terminal" evidence="7">
    <location>
        <begin position="41"/>
        <end position="170"/>
    </location>
</feature>
<keyword evidence="5" id="KW-0378">Hydrolase</keyword>
<evidence type="ECO:0000256" key="4">
    <source>
        <dbReference type="ARBA" id="ARBA00022723"/>
    </source>
</evidence>
<evidence type="ECO:0000256" key="3">
    <source>
        <dbReference type="ARBA" id="ARBA00012574"/>
    </source>
</evidence>